<proteinExistence type="predicted"/>
<evidence type="ECO:0000256" key="2">
    <source>
        <dbReference type="SAM" id="SignalP"/>
    </source>
</evidence>
<dbReference type="Proteomes" id="UP000007148">
    <property type="component" value="Unassembled WGS sequence"/>
</dbReference>
<keyword evidence="1" id="KW-0812">Transmembrane</keyword>
<comment type="caution">
    <text evidence="3">The sequence shown here is derived from an EMBL/GenBank/DDBJ whole genome shotgun (WGS) entry which is preliminary data.</text>
</comment>
<dbReference type="AlphaFoldDB" id="G4TZV9"/>
<feature type="signal peptide" evidence="2">
    <location>
        <begin position="1"/>
        <end position="20"/>
    </location>
</feature>
<feature type="transmembrane region" description="Helical" evidence="1">
    <location>
        <begin position="163"/>
        <end position="185"/>
    </location>
</feature>
<keyword evidence="1" id="KW-1133">Transmembrane helix</keyword>
<feature type="transmembrane region" description="Helical" evidence="1">
    <location>
        <begin position="112"/>
        <end position="132"/>
    </location>
</feature>
<dbReference type="OrthoDB" id="3177657at2759"/>
<feature type="transmembrane region" description="Helical" evidence="1">
    <location>
        <begin position="70"/>
        <end position="92"/>
    </location>
</feature>
<evidence type="ECO:0000313" key="3">
    <source>
        <dbReference type="EMBL" id="CCA76852.1"/>
    </source>
</evidence>
<keyword evidence="1" id="KW-0472">Membrane</keyword>
<accession>G4TZV9</accession>
<reference evidence="3 4" key="1">
    <citation type="journal article" date="2011" name="PLoS Pathog.">
        <title>Endophytic Life Strategies Decoded by Genome and Transcriptome Analyses of the Mutualistic Root Symbiont Piriformospora indica.</title>
        <authorList>
            <person name="Zuccaro A."/>
            <person name="Lahrmann U."/>
            <person name="Guldener U."/>
            <person name="Langen G."/>
            <person name="Pfiffi S."/>
            <person name="Biedenkopf D."/>
            <person name="Wong P."/>
            <person name="Samans B."/>
            <person name="Grimm C."/>
            <person name="Basiewicz M."/>
            <person name="Murat C."/>
            <person name="Martin F."/>
            <person name="Kogel K.H."/>
        </authorList>
    </citation>
    <scope>NUCLEOTIDE SEQUENCE [LARGE SCALE GENOMIC DNA]</scope>
    <source>
        <strain evidence="3 4">DSM 11827</strain>
    </source>
</reference>
<evidence type="ECO:0000313" key="4">
    <source>
        <dbReference type="Proteomes" id="UP000007148"/>
    </source>
</evidence>
<keyword evidence="2" id="KW-0732">Signal</keyword>
<name>G4TZV9_SERID</name>
<sequence>MIKLRIALLSILPFVCGVMAKQGGGSWDAPAAVKAMMVFEIIWSVILFGLFVTIVRCLRLVPPGRYTRAPYILLSIVAGAASISYLLSGILLRIPRSGSGLSFRVAYGLNTFAASLSYIDFAFEPAVCLWLIHLRGRLTNTTEGKTFDPWVSQSWKRFVDWSLVAVTFILSISMTAIMTNAWIKYAVNHLDFDQFSHYLLVNRGLNFAVVAFGSLMSIDVIISLVALKVTQRRVCFIDPLTTRLVVAVLPFVIFKFIESLAITVYPESSAMRYTDYYVLNLVSIILGGVCSMGIIGGLASTMTIPNVLWAPGATASTLALPVGEGPGYVRQ</sequence>
<organism evidence="3 4">
    <name type="scientific">Serendipita indica (strain DSM 11827)</name>
    <name type="common">Root endophyte fungus</name>
    <name type="synonym">Piriformospora indica</name>
    <dbReference type="NCBI Taxonomy" id="1109443"/>
    <lineage>
        <taxon>Eukaryota</taxon>
        <taxon>Fungi</taxon>
        <taxon>Dikarya</taxon>
        <taxon>Basidiomycota</taxon>
        <taxon>Agaricomycotina</taxon>
        <taxon>Agaricomycetes</taxon>
        <taxon>Sebacinales</taxon>
        <taxon>Serendipitaceae</taxon>
        <taxon>Serendipita</taxon>
    </lineage>
</organism>
<dbReference type="HOGENOM" id="CLU_067172_0_0_1"/>
<dbReference type="InParanoid" id="G4TZV9"/>
<feature type="chain" id="PRO_5003468970" evidence="2">
    <location>
        <begin position="21"/>
        <end position="331"/>
    </location>
</feature>
<evidence type="ECO:0000256" key="1">
    <source>
        <dbReference type="SAM" id="Phobius"/>
    </source>
</evidence>
<dbReference type="EMBL" id="CAFZ01001057">
    <property type="protein sequence ID" value="CCA76852.1"/>
    <property type="molecule type" value="Genomic_DNA"/>
</dbReference>
<protein>
    <submittedName>
        <fullName evidence="3">Uncharacterized protein</fullName>
    </submittedName>
</protein>
<feature type="transmembrane region" description="Helical" evidence="1">
    <location>
        <begin position="36"/>
        <end position="58"/>
    </location>
</feature>
<keyword evidence="4" id="KW-1185">Reference proteome</keyword>
<feature type="transmembrane region" description="Helical" evidence="1">
    <location>
        <begin position="277"/>
        <end position="299"/>
    </location>
</feature>
<feature type="transmembrane region" description="Helical" evidence="1">
    <location>
        <begin position="205"/>
        <end position="227"/>
    </location>
</feature>
<gene>
    <name evidence="3" type="ORF">PIIN_10837</name>
</gene>
<feature type="transmembrane region" description="Helical" evidence="1">
    <location>
        <begin position="234"/>
        <end position="257"/>
    </location>
</feature>